<dbReference type="InterPro" id="IPR027417">
    <property type="entry name" value="P-loop_NTPase"/>
</dbReference>
<dbReference type="SUPFAM" id="SSF52540">
    <property type="entry name" value="P-loop containing nucleoside triphosphate hydrolases"/>
    <property type="match status" value="2"/>
</dbReference>
<feature type="domain" description="AAA+ ATPase" evidence="12">
    <location>
        <begin position="170"/>
        <end position="346"/>
    </location>
</feature>
<keyword evidence="7 11" id="KW-0067">ATP-binding</keyword>
<evidence type="ECO:0000256" key="8">
    <source>
        <dbReference type="ARBA" id="ARBA00023125"/>
    </source>
</evidence>
<organism evidence="13 14">
    <name type="scientific">Gilliamella apicola</name>
    <dbReference type="NCBI Taxonomy" id="1196095"/>
    <lineage>
        <taxon>Bacteria</taxon>
        <taxon>Pseudomonadati</taxon>
        <taxon>Pseudomonadota</taxon>
        <taxon>Gammaproteobacteria</taxon>
        <taxon>Orbales</taxon>
        <taxon>Orbaceae</taxon>
        <taxon>Gilliamella</taxon>
    </lineage>
</organism>
<dbReference type="Pfam" id="PF13245">
    <property type="entry name" value="AAA_19"/>
    <property type="match status" value="1"/>
</dbReference>
<dbReference type="AlphaFoldDB" id="A0A2V4E3T3"/>
<keyword evidence="1 11" id="KW-0540">Nuclease</keyword>
<dbReference type="EMBL" id="QGLP01000004">
    <property type="protein sequence ID" value="PXZ05821.1"/>
    <property type="molecule type" value="Genomic_DNA"/>
</dbReference>
<dbReference type="InterPro" id="IPR041851">
    <property type="entry name" value="RecD_N_sf"/>
</dbReference>
<dbReference type="InterPro" id="IPR027785">
    <property type="entry name" value="UvrD-like_helicase_C"/>
</dbReference>
<keyword evidence="9 11" id="KW-0234">DNA repair</keyword>
<sequence>MLTTWLEQFKQNSQISLLDLHLAQFLVNKIDSENEITAKRFAFLILSLSMEVRAGHVCLDITRLEQQNIEPQIWLELHSPAINDWVNVLNIAANKQVVSYGDQLAPLMFIENKLYFQRMWLDERFVAQYFNQSQLDVTSDSNLKPILDQLFTDQSATIDWQKIAVAIALTRKVAIISGGPGTGKTTTVAKILAGLELNSPSIRIVAAAPTGKAASRLTESLSRAIEQLSFESLNIKTEAVTLHRLLGAKIDNRSFSYNKHNQLHIDVLVVDEASMVDLNMMARILEALPASARLILLGDKDQLSSVEAGAVFGDLCHFISNGYSQSRAEELSRLTGYRIPIADQPATTITDSICLLKKSYRFNESSGIGLLANAVKEGQYLNVKKLIVDDRLQDVNYYELSSNQTYQAVLNDCVEHYKDYLNAIKHHQNNDIATILTKFAECRLLCAVREGKFGVEGLNKQIEQLLAKHNLIKLNQRDQWYVGRPIMILRNSTSLGLYNGDIGITLTAEHDSSKLRVYFPFSDGTIKGFSPYRLPEHETAYAMTIHKSQGSEFDHVNIILPTEFSPLLNRSLLYTAITRAKKTVSIYTNEKILERVVKSQIHRESGLVDQLKKLGKIEI</sequence>
<evidence type="ECO:0000256" key="1">
    <source>
        <dbReference type="ARBA" id="ARBA00022722"/>
    </source>
</evidence>
<evidence type="ECO:0000256" key="6">
    <source>
        <dbReference type="ARBA" id="ARBA00022839"/>
    </source>
</evidence>
<evidence type="ECO:0000256" key="9">
    <source>
        <dbReference type="ARBA" id="ARBA00023204"/>
    </source>
</evidence>
<keyword evidence="6 11" id="KW-0269">Exonuclease</keyword>
<evidence type="ECO:0000256" key="7">
    <source>
        <dbReference type="ARBA" id="ARBA00022840"/>
    </source>
</evidence>
<reference evidence="13 14" key="1">
    <citation type="submission" date="2018-05" db="EMBL/GenBank/DDBJ databases">
        <title>Reference genomes for bee gut microbiota database.</title>
        <authorList>
            <person name="Ellegaard K.M."/>
        </authorList>
    </citation>
    <scope>NUCLEOTIDE SEQUENCE [LARGE SCALE GENOMIC DNA]</scope>
    <source>
        <strain evidence="13 14">ESL0177</strain>
    </source>
</reference>
<proteinExistence type="inferred from homology"/>
<dbReference type="CDD" id="cd17933">
    <property type="entry name" value="DEXSc_RecD-like"/>
    <property type="match status" value="1"/>
</dbReference>
<comment type="miscellaneous">
    <text evidence="11">In the RecBCD complex, RecB has a slow 3'-5' helicase, an exonuclease activity and loads RecA onto ssDNA, RecD has a fast 5'-3' helicase activity, while RecC stimulates the ATPase and processivity of the RecB helicase and contributes to recognition of the Chi site.</text>
</comment>
<dbReference type="GO" id="GO:0008854">
    <property type="term" value="F:exodeoxyribonuclease V activity"/>
    <property type="evidence" value="ECO:0007669"/>
    <property type="project" value="InterPro"/>
</dbReference>
<evidence type="ECO:0000256" key="4">
    <source>
        <dbReference type="ARBA" id="ARBA00022801"/>
    </source>
</evidence>
<comment type="catalytic activity">
    <reaction evidence="11">
        <text>ATP + H2O = ADP + phosphate + H(+)</text>
        <dbReference type="Rhea" id="RHEA:13065"/>
        <dbReference type="ChEBI" id="CHEBI:15377"/>
        <dbReference type="ChEBI" id="CHEBI:15378"/>
        <dbReference type="ChEBI" id="CHEBI:30616"/>
        <dbReference type="ChEBI" id="CHEBI:43474"/>
        <dbReference type="ChEBI" id="CHEBI:456216"/>
        <dbReference type="EC" id="5.6.2.3"/>
    </reaction>
</comment>
<keyword evidence="5 11" id="KW-0347">Helicase</keyword>
<keyword evidence="8 11" id="KW-0238">DNA-binding</keyword>
<comment type="function">
    <text evidence="11">A helicase/nuclease that prepares dsDNA breaks (DSB) for recombinational DNA repair. Binds to DSBs and unwinds DNA via a highly rapid and processive ATP-dependent bidirectional helicase activity. Unwinds dsDNA until it encounters a Chi (crossover hotspot instigator) sequence from the 3' direction. Cuts ssDNA a few nucleotides 3' to the Chi site. The properties and activities of the enzyme are changed at Chi. The Chi-altered holoenzyme produces a long 3'-ssDNA overhang and facilitates RecA-binding to the ssDNA for homologous DNA recombination and repair. Holoenzyme degrades any linearized DNA that is unable to undergo homologous recombination. In the holoenzyme this subunit has ssDNA-dependent ATPase and 5'-3' helicase activity. When added to pre-assembled RecBC greatly stimulates nuclease activity and augments holoenzyme processivity. Negatively regulates the RecA-loading ability of RecBCD.</text>
</comment>
<evidence type="ECO:0000259" key="12">
    <source>
        <dbReference type="SMART" id="SM00382"/>
    </source>
</evidence>
<dbReference type="RefSeq" id="WP_110422921.1">
    <property type="nucleotide sequence ID" value="NZ_QGLP01000004.1"/>
</dbReference>
<dbReference type="GO" id="GO:0016887">
    <property type="term" value="F:ATP hydrolysis activity"/>
    <property type="evidence" value="ECO:0007669"/>
    <property type="project" value="RHEA"/>
</dbReference>
<dbReference type="Gene3D" id="3.40.50.300">
    <property type="entry name" value="P-loop containing nucleotide triphosphate hydrolases"/>
    <property type="match status" value="3"/>
</dbReference>
<dbReference type="GO" id="GO:0005524">
    <property type="term" value="F:ATP binding"/>
    <property type="evidence" value="ECO:0007669"/>
    <property type="project" value="UniProtKB-UniRule"/>
</dbReference>
<comment type="caution">
    <text evidence="13">The sequence shown here is derived from an EMBL/GenBank/DDBJ whole genome shotgun (WGS) entry which is preliminary data.</text>
</comment>
<comment type="similarity">
    <text evidence="11">Belongs to the RecD family.</text>
</comment>
<dbReference type="SMART" id="SM00382">
    <property type="entry name" value="AAA"/>
    <property type="match status" value="1"/>
</dbReference>
<dbReference type="NCBIfam" id="NF008127">
    <property type="entry name" value="PRK10875.1"/>
    <property type="match status" value="1"/>
</dbReference>
<keyword evidence="4 11" id="KW-0378">Hydrolase</keyword>
<accession>A0A2V4E3T3</accession>
<feature type="binding site" evidence="11">
    <location>
        <begin position="178"/>
        <end position="185"/>
    </location>
    <ligand>
        <name>ATP</name>
        <dbReference type="ChEBI" id="CHEBI:30616"/>
    </ligand>
</feature>
<dbReference type="PANTHER" id="PTHR43788">
    <property type="entry name" value="DNA2/NAM7 HELICASE FAMILY MEMBER"/>
    <property type="match status" value="1"/>
</dbReference>
<comment type="subunit">
    <text evidence="11">Heterotrimer of RecB, RecC and RecD. All subunits contribute to DNA-binding.</text>
</comment>
<evidence type="ECO:0000256" key="5">
    <source>
        <dbReference type="ARBA" id="ARBA00022806"/>
    </source>
</evidence>
<evidence type="ECO:0000256" key="3">
    <source>
        <dbReference type="ARBA" id="ARBA00022763"/>
    </source>
</evidence>
<name>A0A2V4E3T3_9GAMM</name>
<dbReference type="GO" id="GO:0000724">
    <property type="term" value="P:double-strand break repair via homologous recombination"/>
    <property type="evidence" value="ECO:0007669"/>
    <property type="project" value="UniProtKB-UniRule"/>
</dbReference>
<dbReference type="Pfam" id="PF18335">
    <property type="entry name" value="SH3_13"/>
    <property type="match status" value="1"/>
</dbReference>
<gene>
    <name evidence="11" type="primary">recD</name>
    <name evidence="13" type="ORF">DKK79_03905</name>
</gene>
<dbReference type="InterPro" id="IPR006344">
    <property type="entry name" value="RecD"/>
</dbReference>
<dbReference type="InterPro" id="IPR050534">
    <property type="entry name" value="Coronavir_polyprotein_1ab"/>
</dbReference>
<dbReference type="InterPro" id="IPR049550">
    <property type="entry name" value="RecD_N"/>
</dbReference>
<dbReference type="NCBIfam" id="TIGR01447">
    <property type="entry name" value="recD"/>
    <property type="match status" value="1"/>
</dbReference>
<evidence type="ECO:0000256" key="10">
    <source>
        <dbReference type="ARBA" id="ARBA00023235"/>
    </source>
</evidence>
<evidence type="ECO:0000256" key="2">
    <source>
        <dbReference type="ARBA" id="ARBA00022741"/>
    </source>
</evidence>
<keyword evidence="10 11" id="KW-0413">Isomerase</keyword>
<evidence type="ECO:0000313" key="14">
    <source>
        <dbReference type="Proteomes" id="UP000247483"/>
    </source>
</evidence>
<dbReference type="Gene3D" id="1.10.10.1020">
    <property type="entry name" value="RecBCD complex, subunit RecD, N-terminal domain"/>
    <property type="match status" value="1"/>
</dbReference>
<dbReference type="InterPro" id="IPR003593">
    <property type="entry name" value="AAA+_ATPase"/>
</dbReference>
<dbReference type="GO" id="GO:0003677">
    <property type="term" value="F:DNA binding"/>
    <property type="evidence" value="ECO:0007669"/>
    <property type="project" value="UniProtKB-UniRule"/>
</dbReference>
<dbReference type="CDD" id="cd18809">
    <property type="entry name" value="SF1_C_RecD"/>
    <property type="match status" value="1"/>
</dbReference>
<dbReference type="Pfam" id="PF13538">
    <property type="entry name" value="UvrD_C_2"/>
    <property type="match status" value="1"/>
</dbReference>
<dbReference type="GO" id="GO:0009338">
    <property type="term" value="C:exodeoxyribonuclease V complex"/>
    <property type="evidence" value="ECO:0007669"/>
    <property type="project" value="InterPro"/>
</dbReference>
<dbReference type="InterPro" id="IPR041451">
    <property type="entry name" value="RecD2_SH13"/>
</dbReference>
<evidence type="ECO:0000313" key="13">
    <source>
        <dbReference type="EMBL" id="PXZ05821.1"/>
    </source>
</evidence>
<keyword evidence="2 11" id="KW-0547">Nucleotide-binding</keyword>
<dbReference type="Proteomes" id="UP000247483">
    <property type="component" value="Unassembled WGS sequence"/>
</dbReference>
<dbReference type="FunFam" id="3.40.50.300:FF:000912">
    <property type="entry name" value="RecBCD enzyme subunit RecD"/>
    <property type="match status" value="1"/>
</dbReference>
<dbReference type="HAMAP" id="MF_01487">
    <property type="entry name" value="RecD"/>
    <property type="match status" value="1"/>
</dbReference>
<dbReference type="PANTHER" id="PTHR43788:SF6">
    <property type="entry name" value="DNA HELICASE B"/>
    <property type="match status" value="1"/>
</dbReference>
<dbReference type="GO" id="GO:0043139">
    <property type="term" value="F:5'-3' DNA helicase activity"/>
    <property type="evidence" value="ECO:0007669"/>
    <property type="project" value="UniProtKB-UniRule"/>
</dbReference>
<dbReference type="Pfam" id="PF21185">
    <property type="entry name" value="RecD_N"/>
    <property type="match status" value="1"/>
</dbReference>
<dbReference type="EC" id="5.6.2.3" evidence="11"/>
<dbReference type="GO" id="GO:0017116">
    <property type="term" value="F:single-stranded DNA helicase activity"/>
    <property type="evidence" value="ECO:0007669"/>
    <property type="project" value="TreeGrafter"/>
</dbReference>
<evidence type="ECO:0000256" key="11">
    <source>
        <dbReference type="HAMAP-Rule" id="MF_01487"/>
    </source>
</evidence>
<keyword evidence="3 11" id="KW-0227">DNA damage</keyword>
<protein>
    <recommendedName>
        <fullName evidence="11">RecBCD enzyme subunit RecD</fullName>
        <ecNumber evidence="11">5.6.2.3</ecNumber>
    </recommendedName>
    <alternativeName>
        <fullName evidence="11">DNA 5'-3' helicase subunit RecD</fullName>
    </alternativeName>
    <alternativeName>
        <fullName evidence="11">Exonuclease V subunit RecD</fullName>
        <shortName evidence="11">ExoV subunit RecD</shortName>
    </alternativeName>
    <alternativeName>
        <fullName evidence="11">Helicase/nuclease RecBCD subunit RecD</fullName>
    </alternativeName>
</protein>